<sequence length="654" mass="71252">MATSASLKDRISAPLEAGGSVADDHQLSGRMATALEYASTRLSRKVAHITLLVVQREHQLPPPSPQSPYSLSSPLASPAWYPTATSPTTTSARSTISNLKQLIRSSNTTEVPIRERIVHVDFDKLRNGTISPAFSDVSATSVSTAFTADSSESIFSSRLASWPASPSCPSMPMTPATPFTVVSSSTDTGSVVSGPRLQRNADEFGMRMVYVGPLSPRDERALNQTLEKTARKFKIGTSWFSNATSPEAIGLPPTVVQRSLDQNEALFASKTLTLLSLDHLYTFRTCLQSYARTQSPCRLEDAVDELRRLILANGRRKLLKSTLLTSYRWLDPVSETALADVCRMYGRAYGGAEGENGVENDVDPVPAWPLPNLEVLPPPPPPPAMTECPKARCSWIEKREDASKTPPPPPPSLNTTPKQLQVSQNRWSMAEEKEIFGGLMSLELDDEDLEIDAIEAWYRHVQLPPVEIEAPATVEVEASKVRQIAPKLVASPPKRNMALRLQTTFEKPKPALAPPNNDNHVSQVPGGVLRPQPQKPLSLQQEQQQIIQLASSAEEEEDLTARPVSAIISQPTLGWNSISIDGVMLNTPNTATEGSSRNTFGLHDLISPISPTSPQQRLGPLTPNGYDDISPITRNEWGFVTRALPKTAAVGCVE</sequence>
<dbReference type="InterPro" id="IPR056004">
    <property type="entry name" value="DUF7582"/>
</dbReference>
<feature type="region of interest" description="Disordered" evidence="1">
    <location>
        <begin position="399"/>
        <end position="422"/>
    </location>
</feature>
<feature type="compositionally biased region" description="Polar residues" evidence="1">
    <location>
        <begin position="413"/>
        <end position="422"/>
    </location>
</feature>
<comment type="caution">
    <text evidence="3">The sequence shown here is derived from an EMBL/GenBank/DDBJ whole genome shotgun (WGS) entry which is preliminary data.</text>
</comment>
<name>A0AA40C3G1_9PEZI</name>
<dbReference type="EMBL" id="JAULSU010000003">
    <property type="protein sequence ID" value="KAK0623404.1"/>
    <property type="molecule type" value="Genomic_DNA"/>
</dbReference>
<evidence type="ECO:0000313" key="3">
    <source>
        <dbReference type="EMBL" id="KAK0623404.1"/>
    </source>
</evidence>
<proteinExistence type="predicted"/>
<evidence type="ECO:0000259" key="2">
    <source>
        <dbReference type="Pfam" id="PF24483"/>
    </source>
</evidence>
<reference evidence="3" key="1">
    <citation type="submission" date="2023-06" db="EMBL/GenBank/DDBJ databases">
        <title>Genome-scale phylogeny and comparative genomics of the fungal order Sordariales.</title>
        <authorList>
            <consortium name="Lawrence Berkeley National Laboratory"/>
            <person name="Hensen N."/>
            <person name="Bonometti L."/>
            <person name="Westerberg I."/>
            <person name="Brannstrom I.O."/>
            <person name="Guillou S."/>
            <person name="Cros-Aarteil S."/>
            <person name="Calhoun S."/>
            <person name="Haridas S."/>
            <person name="Kuo A."/>
            <person name="Mondo S."/>
            <person name="Pangilinan J."/>
            <person name="Riley R."/>
            <person name="Labutti K."/>
            <person name="Andreopoulos B."/>
            <person name="Lipzen A."/>
            <person name="Chen C."/>
            <person name="Yanf M."/>
            <person name="Daum C."/>
            <person name="Ng V."/>
            <person name="Clum A."/>
            <person name="Steindorff A."/>
            <person name="Ohm R."/>
            <person name="Martin F."/>
            <person name="Silar P."/>
            <person name="Natvig D."/>
            <person name="Lalanne C."/>
            <person name="Gautier V."/>
            <person name="Ament-Velasquez S.L."/>
            <person name="Kruys A."/>
            <person name="Hutchinson M.I."/>
            <person name="Powell A.J."/>
            <person name="Barry K."/>
            <person name="Miller A.N."/>
            <person name="Grigoriev I.V."/>
            <person name="Debuchy R."/>
            <person name="Gladieux P."/>
            <person name="Thoren M.H."/>
            <person name="Johannesson H."/>
        </authorList>
    </citation>
    <scope>NUCLEOTIDE SEQUENCE</scope>
    <source>
        <strain evidence="3">CBS 606.72</strain>
    </source>
</reference>
<gene>
    <name evidence="3" type="ORF">B0T14DRAFT_175968</name>
</gene>
<protein>
    <recommendedName>
        <fullName evidence="2">DUF7582 domain-containing protein</fullName>
    </recommendedName>
</protein>
<keyword evidence="4" id="KW-1185">Reference proteome</keyword>
<dbReference type="Proteomes" id="UP001175000">
    <property type="component" value="Unassembled WGS sequence"/>
</dbReference>
<accession>A0AA40C3G1</accession>
<organism evidence="3 4">
    <name type="scientific">Immersiella caudata</name>
    <dbReference type="NCBI Taxonomy" id="314043"/>
    <lineage>
        <taxon>Eukaryota</taxon>
        <taxon>Fungi</taxon>
        <taxon>Dikarya</taxon>
        <taxon>Ascomycota</taxon>
        <taxon>Pezizomycotina</taxon>
        <taxon>Sordariomycetes</taxon>
        <taxon>Sordariomycetidae</taxon>
        <taxon>Sordariales</taxon>
        <taxon>Lasiosphaeriaceae</taxon>
        <taxon>Immersiella</taxon>
    </lineage>
</organism>
<evidence type="ECO:0000313" key="4">
    <source>
        <dbReference type="Proteomes" id="UP001175000"/>
    </source>
</evidence>
<dbReference type="Pfam" id="PF24483">
    <property type="entry name" value="DUF7582"/>
    <property type="match status" value="1"/>
</dbReference>
<evidence type="ECO:0000256" key="1">
    <source>
        <dbReference type="SAM" id="MobiDB-lite"/>
    </source>
</evidence>
<dbReference type="AlphaFoldDB" id="A0AA40C3G1"/>
<feature type="domain" description="DUF7582" evidence="2">
    <location>
        <begin position="204"/>
        <end position="350"/>
    </location>
</feature>